<feature type="repeat" description="TPR" evidence="6">
    <location>
        <begin position="420"/>
        <end position="453"/>
    </location>
</feature>
<reference evidence="8 9" key="1">
    <citation type="journal article" date="2014" name="Genome Biol. Evol.">
        <title>The secreted proteins of Achlya hypogyna and Thraustotheca clavata identify the ancestral oomycete secretome and reveal gene acquisitions by horizontal gene transfer.</title>
        <authorList>
            <person name="Misner I."/>
            <person name="Blouin N."/>
            <person name="Leonard G."/>
            <person name="Richards T.A."/>
            <person name="Lane C.E."/>
        </authorList>
    </citation>
    <scope>NUCLEOTIDE SEQUENCE [LARGE SCALE GENOMIC DNA]</scope>
    <source>
        <strain evidence="8 9">ATCC 34112</strain>
    </source>
</reference>
<dbReference type="GO" id="GO:0031145">
    <property type="term" value="P:anaphase-promoting complex-dependent catabolic process"/>
    <property type="evidence" value="ECO:0007669"/>
    <property type="project" value="TreeGrafter"/>
</dbReference>
<name>A0A1V9Z4S6_9STRA</name>
<evidence type="ECO:0000256" key="6">
    <source>
        <dbReference type="PROSITE-ProRule" id="PRU00339"/>
    </source>
</evidence>
<dbReference type="FunFam" id="1.25.40.10:FF:000018">
    <property type="entry name" value="Cell division cycle protein 27 homolog B"/>
    <property type="match status" value="1"/>
</dbReference>
<evidence type="ECO:0000313" key="9">
    <source>
        <dbReference type="Proteomes" id="UP000243217"/>
    </source>
</evidence>
<keyword evidence="9" id="KW-1185">Reference proteome</keyword>
<sequence length="580" mass="66072">MESCLTSAVHRFLEQSVFSSAVFLAERLVAENSSESNVGLLAQAYYRSGDGHRAISLLQNGVHSPSNKYLLALCCYEAGRLAEAESALIQTKYDGKNHGNEVEDVPNGAAGLYLMGCICRRAGRIEHAIQYFTASLKEDPFLWSAYEGLCELGCEVPPEEFFGHSAREAINMQTLAKAKMQESNSKSKVELPRKTTPAKGKKAMSRTYTEKDRPTKLRQTTIHQELEETKTPSKPQYSSTCSSEQLVLKLLHDYGSAFQALSLFRCETALQLFKNLPQKQRNSGWVLHQIGRTYFEMANYTKAARIYQTIRENEPHRMSGMAVYSTILYHLKQEVNLSYLAQQVTDFDKRSSEAWFVAGNCFSLQKEHDTALTFFQRAIQLDPCFTYAYTLCGHEYAANEDFEKAIGCYRHAIRMDPRHYNAWYGMGTIYFRQEKFELAEYHFRKAIAINPQSSILYCNLGMVLHAVERNNEAIAALEHAQRLQPLNPTARFHKAKVLVAQGRYEEAHQELEFVQNAAPKESSVHFLLGKVAKKLGRIDDAMRYFNNALFFHPKDNHLIKAAIERLHEEDRDENEESLVA</sequence>
<feature type="region of interest" description="Disordered" evidence="7">
    <location>
        <begin position="181"/>
        <end position="215"/>
    </location>
</feature>
<keyword evidence="2" id="KW-0677">Repeat</keyword>
<keyword evidence="4" id="KW-0539">Nucleus</keyword>
<evidence type="ECO:0000256" key="2">
    <source>
        <dbReference type="ARBA" id="ARBA00022737"/>
    </source>
</evidence>
<dbReference type="PANTHER" id="PTHR12558:SF13">
    <property type="entry name" value="CELL DIVISION CYCLE PROTEIN 27 HOMOLOG"/>
    <property type="match status" value="1"/>
</dbReference>
<evidence type="ECO:0000256" key="3">
    <source>
        <dbReference type="ARBA" id="ARBA00022803"/>
    </source>
</evidence>
<dbReference type="InterPro" id="IPR019734">
    <property type="entry name" value="TPR_rpt"/>
</dbReference>
<dbReference type="EMBL" id="JNBS01002288">
    <property type="protein sequence ID" value="OQR92961.1"/>
    <property type="molecule type" value="Genomic_DNA"/>
</dbReference>
<feature type="repeat" description="TPR" evidence="6">
    <location>
        <begin position="284"/>
        <end position="317"/>
    </location>
</feature>
<evidence type="ECO:0000256" key="1">
    <source>
        <dbReference type="ARBA" id="ARBA00004123"/>
    </source>
</evidence>
<dbReference type="Pfam" id="PF13174">
    <property type="entry name" value="TPR_6"/>
    <property type="match status" value="1"/>
</dbReference>
<dbReference type="GO" id="GO:0016567">
    <property type="term" value="P:protein ubiquitination"/>
    <property type="evidence" value="ECO:0007669"/>
    <property type="project" value="TreeGrafter"/>
</dbReference>
<comment type="subcellular location">
    <subcellularLocation>
        <location evidence="1">Nucleus</location>
    </subcellularLocation>
</comment>
<dbReference type="OrthoDB" id="329563at2759"/>
<organism evidence="8 9">
    <name type="scientific">Thraustotheca clavata</name>
    <dbReference type="NCBI Taxonomy" id="74557"/>
    <lineage>
        <taxon>Eukaryota</taxon>
        <taxon>Sar</taxon>
        <taxon>Stramenopiles</taxon>
        <taxon>Oomycota</taxon>
        <taxon>Saprolegniomycetes</taxon>
        <taxon>Saprolegniales</taxon>
        <taxon>Achlyaceae</taxon>
        <taxon>Thraustotheca</taxon>
    </lineage>
</organism>
<dbReference type="PROSITE" id="PS50293">
    <property type="entry name" value="TPR_REGION"/>
    <property type="match status" value="1"/>
</dbReference>
<comment type="caution">
    <text evidence="8">The sequence shown here is derived from an EMBL/GenBank/DDBJ whole genome shotgun (WGS) entry which is preliminary data.</text>
</comment>
<evidence type="ECO:0000313" key="8">
    <source>
        <dbReference type="EMBL" id="OQR92961.1"/>
    </source>
</evidence>
<dbReference type="InterPro" id="IPR011990">
    <property type="entry name" value="TPR-like_helical_dom_sf"/>
</dbReference>
<dbReference type="GO" id="GO:0005680">
    <property type="term" value="C:anaphase-promoting complex"/>
    <property type="evidence" value="ECO:0007669"/>
    <property type="project" value="TreeGrafter"/>
</dbReference>
<feature type="repeat" description="TPR" evidence="6">
    <location>
        <begin position="522"/>
        <end position="555"/>
    </location>
</feature>
<dbReference type="Pfam" id="PF14559">
    <property type="entry name" value="TPR_19"/>
    <property type="match status" value="1"/>
</dbReference>
<dbReference type="Proteomes" id="UP000243217">
    <property type="component" value="Unassembled WGS sequence"/>
</dbReference>
<keyword evidence="3 6" id="KW-0802">TPR repeat</keyword>
<dbReference type="Pfam" id="PF13432">
    <property type="entry name" value="TPR_16"/>
    <property type="match status" value="1"/>
</dbReference>
<evidence type="ECO:0000256" key="5">
    <source>
        <dbReference type="ARBA" id="ARBA00038210"/>
    </source>
</evidence>
<evidence type="ECO:0000256" key="4">
    <source>
        <dbReference type="ARBA" id="ARBA00023242"/>
    </source>
</evidence>
<dbReference type="GO" id="GO:0005737">
    <property type="term" value="C:cytoplasm"/>
    <property type="evidence" value="ECO:0007669"/>
    <property type="project" value="TreeGrafter"/>
</dbReference>
<feature type="repeat" description="TPR" evidence="6">
    <location>
        <begin position="454"/>
        <end position="487"/>
    </location>
</feature>
<dbReference type="Gene3D" id="1.25.40.10">
    <property type="entry name" value="Tetratricopeptide repeat domain"/>
    <property type="match status" value="5"/>
</dbReference>
<comment type="similarity">
    <text evidence="5">Belongs to the APC3/CDC27 family.</text>
</comment>
<protein>
    <submittedName>
        <fullName evidence="8">Anaphase-promoting complex subunit</fullName>
    </submittedName>
</protein>
<proteinExistence type="inferred from homology"/>
<dbReference type="SMART" id="SM00028">
    <property type="entry name" value="TPR"/>
    <property type="match status" value="8"/>
</dbReference>
<dbReference type="AlphaFoldDB" id="A0A1V9Z4S6"/>
<dbReference type="Pfam" id="PF12895">
    <property type="entry name" value="ANAPC3"/>
    <property type="match status" value="1"/>
</dbReference>
<dbReference type="GO" id="GO:0007091">
    <property type="term" value="P:metaphase/anaphase transition of mitotic cell cycle"/>
    <property type="evidence" value="ECO:0007669"/>
    <property type="project" value="TreeGrafter"/>
</dbReference>
<accession>A0A1V9Z4S6</accession>
<feature type="repeat" description="TPR" evidence="6">
    <location>
        <begin position="386"/>
        <end position="419"/>
    </location>
</feature>
<evidence type="ECO:0000256" key="7">
    <source>
        <dbReference type="SAM" id="MobiDB-lite"/>
    </source>
</evidence>
<dbReference type="Pfam" id="PF13181">
    <property type="entry name" value="TPR_8"/>
    <property type="match status" value="2"/>
</dbReference>
<gene>
    <name evidence="8" type="ORF">THRCLA_08574</name>
</gene>
<dbReference type="STRING" id="74557.A0A1V9Z4S6"/>
<dbReference type="GO" id="GO:0051301">
    <property type="term" value="P:cell division"/>
    <property type="evidence" value="ECO:0007669"/>
    <property type="project" value="TreeGrafter"/>
</dbReference>
<feature type="repeat" description="TPR" evidence="6">
    <location>
        <begin position="352"/>
        <end position="385"/>
    </location>
</feature>
<dbReference type="PANTHER" id="PTHR12558">
    <property type="entry name" value="CELL DIVISION CYCLE 16,23,27"/>
    <property type="match status" value="1"/>
</dbReference>
<dbReference type="PROSITE" id="PS50005">
    <property type="entry name" value="TPR"/>
    <property type="match status" value="6"/>
</dbReference>
<dbReference type="SUPFAM" id="SSF48452">
    <property type="entry name" value="TPR-like"/>
    <property type="match status" value="2"/>
</dbReference>